<organism evidence="1 2">
    <name type="scientific">Nicotiana tabacum</name>
    <name type="common">Common tobacco</name>
    <dbReference type="NCBI Taxonomy" id="4097"/>
    <lineage>
        <taxon>Eukaryota</taxon>
        <taxon>Viridiplantae</taxon>
        <taxon>Streptophyta</taxon>
        <taxon>Embryophyta</taxon>
        <taxon>Tracheophyta</taxon>
        <taxon>Spermatophyta</taxon>
        <taxon>Magnoliopsida</taxon>
        <taxon>eudicotyledons</taxon>
        <taxon>Gunneridae</taxon>
        <taxon>Pentapetalae</taxon>
        <taxon>asterids</taxon>
        <taxon>lamiids</taxon>
        <taxon>Solanales</taxon>
        <taxon>Solanaceae</taxon>
        <taxon>Nicotianoideae</taxon>
        <taxon>Nicotianeae</taxon>
        <taxon>Nicotiana</taxon>
    </lineage>
</organism>
<name>A0AC58SVS3_TOBAC</name>
<accession>A0AC58SVS3</accession>
<reference evidence="2" key="2">
    <citation type="submission" date="2025-08" db="UniProtKB">
        <authorList>
            <consortium name="RefSeq"/>
        </authorList>
    </citation>
    <scope>IDENTIFICATION</scope>
    <source>
        <tissue evidence="2">Leaf</tissue>
    </source>
</reference>
<keyword evidence="1" id="KW-1185">Reference proteome</keyword>
<sequence length="206" mass="22474">MKNVEARTKGLKDLVPVDDQKSGAFQVSNAASPTLHFSNPDLAKMVKDAQAAMFINTNPKTNATLVTLNTSVHEVPSQTVVGEQTDDSGYPLLSTGNNQHVEKGRASPTQSNSTNEKTSSKKQQVATSAIAVNRKSWAEQVEEEEEEDCGDSYQDITDEATQCSGDDAGQKYFGAKDLRHSLVEDLSSYIHVIQRRSDLDHSESDN</sequence>
<evidence type="ECO:0000313" key="1">
    <source>
        <dbReference type="Proteomes" id="UP000790787"/>
    </source>
</evidence>
<dbReference type="Proteomes" id="UP000790787">
    <property type="component" value="Chromosome 2"/>
</dbReference>
<dbReference type="RefSeq" id="XP_075089076.1">
    <property type="nucleotide sequence ID" value="XM_075232975.1"/>
</dbReference>
<protein>
    <submittedName>
        <fullName evidence="2">Uncharacterized protein LOC142170714</fullName>
    </submittedName>
</protein>
<gene>
    <name evidence="2" type="primary">LOC142170714</name>
</gene>
<evidence type="ECO:0000313" key="2">
    <source>
        <dbReference type="RefSeq" id="XP_075089076.1"/>
    </source>
</evidence>
<proteinExistence type="predicted"/>
<reference evidence="1" key="1">
    <citation type="journal article" date="2014" name="Nat. Commun.">
        <title>The tobacco genome sequence and its comparison with those of tomato and potato.</title>
        <authorList>
            <person name="Sierro N."/>
            <person name="Battey J.N."/>
            <person name="Ouadi S."/>
            <person name="Bakaher N."/>
            <person name="Bovet L."/>
            <person name="Willig A."/>
            <person name="Goepfert S."/>
            <person name="Peitsch M.C."/>
            <person name="Ivanov N.V."/>
        </authorList>
    </citation>
    <scope>NUCLEOTIDE SEQUENCE [LARGE SCALE GENOMIC DNA]</scope>
</reference>